<dbReference type="PANTHER" id="PTHR46796">
    <property type="entry name" value="HTH-TYPE TRANSCRIPTIONAL ACTIVATOR RHAS-RELATED"/>
    <property type="match status" value="1"/>
</dbReference>
<dbReference type="SUPFAM" id="SSF46689">
    <property type="entry name" value="Homeodomain-like"/>
    <property type="match status" value="2"/>
</dbReference>
<comment type="caution">
    <text evidence="5">The sequence shown here is derived from an EMBL/GenBank/DDBJ whole genome shotgun (WGS) entry which is preliminary data.</text>
</comment>
<dbReference type="InterPro" id="IPR009057">
    <property type="entry name" value="Homeodomain-like_sf"/>
</dbReference>
<dbReference type="InterPro" id="IPR018060">
    <property type="entry name" value="HTH_AraC"/>
</dbReference>
<dbReference type="InterPro" id="IPR018062">
    <property type="entry name" value="HTH_AraC-typ_CS"/>
</dbReference>
<keyword evidence="3" id="KW-0804">Transcription</keyword>
<accession>A0A1Q8ZVJ6</accession>
<dbReference type="EMBL" id="MKIM01000024">
    <property type="protein sequence ID" value="OLP45918.1"/>
    <property type="molecule type" value="Genomic_DNA"/>
</dbReference>
<evidence type="ECO:0000256" key="1">
    <source>
        <dbReference type="ARBA" id="ARBA00023015"/>
    </source>
</evidence>
<protein>
    <submittedName>
        <fullName evidence="5">AraC family transcriptional regulator</fullName>
    </submittedName>
</protein>
<evidence type="ECO:0000256" key="3">
    <source>
        <dbReference type="ARBA" id="ARBA00023163"/>
    </source>
</evidence>
<dbReference type="PANTHER" id="PTHR46796:SF14">
    <property type="entry name" value="TRANSCRIPTIONAL REGULATORY PROTEIN"/>
    <property type="match status" value="1"/>
</dbReference>
<dbReference type="SMART" id="SM00342">
    <property type="entry name" value="HTH_ARAC"/>
    <property type="match status" value="1"/>
</dbReference>
<evidence type="ECO:0000313" key="6">
    <source>
        <dbReference type="Proteomes" id="UP000186894"/>
    </source>
</evidence>
<evidence type="ECO:0000256" key="2">
    <source>
        <dbReference type="ARBA" id="ARBA00023125"/>
    </source>
</evidence>
<dbReference type="Proteomes" id="UP000186894">
    <property type="component" value="Unassembled WGS sequence"/>
</dbReference>
<dbReference type="GO" id="GO:0003700">
    <property type="term" value="F:DNA-binding transcription factor activity"/>
    <property type="evidence" value="ECO:0007669"/>
    <property type="project" value="InterPro"/>
</dbReference>
<name>A0A1Q8ZVJ6_9HYPH</name>
<dbReference type="AlphaFoldDB" id="A0A1Q8ZVJ6"/>
<dbReference type="STRING" id="1867956.BJF95_11575"/>
<evidence type="ECO:0000313" key="5">
    <source>
        <dbReference type="EMBL" id="OLP45918.1"/>
    </source>
</evidence>
<proteinExistence type="predicted"/>
<organism evidence="5 6">
    <name type="scientific">Rhizobium oryziradicis</name>
    <dbReference type="NCBI Taxonomy" id="1867956"/>
    <lineage>
        <taxon>Bacteria</taxon>
        <taxon>Pseudomonadati</taxon>
        <taxon>Pseudomonadota</taxon>
        <taxon>Alphaproteobacteria</taxon>
        <taxon>Hyphomicrobiales</taxon>
        <taxon>Rhizobiaceae</taxon>
        <taxon>Rhizobium/Agrobacterium group</taxon>
        <taxon>Rhizobium</taxon>
    </lineage>
</organism>
<dbReference type="InterPro" id="IPR020449">
    <property type="entry name" value="Tscrpt_reg_AraC-type_HTH"/>
</dbReference>
<keyword evidence="2" id="KW-0238">DNA-binding</keyword>
<feature type="domain" description="HTH araC/xylS-type" evidence="4">
    <location>
        <begin position="200"/>
        <end position="298"/>
    </location>
</feature>
<sequence length="301" mass="33555">MDQILLKKTTLPRDNLGCSRDKLSVDQSISNGRMNFYRKGALSAPKEQVVTPANSRGYLLGVSAANGHRRRIFHEHHSTLHDFEANSVYLRSFTQDYRADLRGSFDFMLLEVSEAALAMMADEADIKGAVALECVQQRPDPVLGGLLAALFSSVDGEINKSALFVDQLSVAIIIHLAQHYGNQPAQSSSSRRMLSTRLQAELQAQVRSNLDGQLSIEEMARTCNLSTRAFLQAFRDTTGTTPHQWLTQERIEKAKDVMLESALPLKEIAILCGFADQSHFTRVFTRATGATPASWRRIRQF</sequence>
<dbReference type="PROSITE" id="PS00041">
    <property type="entry name" value="HTH_ARAC_FAMILY_1"/>
    <property type="match status" value="1"/>
</dbReference>
<dbReference type="PRINTS" id="PR00032">
    <property type="entry name" value="HTHARAC"/>
</dbReference>
<evidence type="ECO:0000259" key="4">
    <source>
        <dbReference type="PROSITE" id="PS01124"/>
    </source>
</evidence>
<keyword evidence="6" id="KW-1185">Reference proteome</keyword>
<reference evidence="5 6" key="1">
    <citation type="submission" date="2016-09" db="EMBL/GenBank/DDBJ databases">
        <title>Rhizobium oryziradicis sp. nov., isolated from the root of rice.</title>
        <authorList>
            <person name="Zhao J."/>
            <person name="Zhang X."/>
        </authorList>
    </citation>
    <scope>NUCLEOTIDE SEQUENCE [LARGE SCALE GENOMIC DNA]</scope>
    <source>
        <strain evidence="5 6">N19</strain>
    </source>
</reference>
<dbReference type="Pfam" id="PF12833">
    <property type="entry name" value="HTH_18"/>
    <property type="match status" value="1"/>
</dbReference>
<keyword evidence="1" id="KW-0805">Transcription regulation</keyword>
<dbReference type="OrthoDB" id="9793400at2"/>
<dbReference type="Gene3D" id="1.10.10.60">
    <property type="entry name" value="Homeodomain-like"/>
    <property type="match status" value="2"/>
</dbReference>
<dbReference type="GO" id="GO:0043565">
    <property type="term" value="F:sequence-specific DNA binding"/>
    <property type="evidence" value="ECO:0007669"/>
    <property type="project" value="InterPro"/>
</dbReference>
<gene>
    <name evidence="5" type="ORF">BJF95_11575</name>
</gene>
<dbReference type="PROSITE" id="PS01124">
    <property type="entry name" value="HTH_ARAC_FAMILY_2"/>
    <property type="match status" value="1"/>
</dbReference>
<dbReference type="InterPro" id="IPR050204">
    <property type="entry name" value="AraC_XylS_family_regulators"/>
</dbReference>